<dbReference type="eggNOG" id="KOG0157">
    <property type="taxonomic scope" value="Eukaryota"/>
</dbReference>
<dbReference type="CDD" id="cd11051">
    <property type="entry name" value="CYP59-like"/>
    <property type="match status" value="1"/>
</dbReference>
<dbReference type="SUPFAM" id="SSF48264">
    <property type="entry name" value="Cytochrome P450"/>
    <property type="match status" value="1"/>
</dbReference>
<dbReference type="HOGENOM" id="CLU_020492_2_0_1"/>
<dbReference type="STRING" id="655827.E9EFR0"/>
<gene>
    <name evidence="5" type="ORF">MAC_08708</name>
</gene>
<evidence type="ECO:0000313" key="6">
    <source>
        <dbReference type="Proteomes" id="UP000002499"/>
    </source>
</evidence>
<name>E9EFR0_METAQ</name>
<evidence type="ECO:0000256" key="2">
    <source>
        <dbReference type="ARBA" id="ARBA00022723"/>
    </source>
</evidence>
<dbReference type="InterPro" id="IPR002401">
    <property type="entry name" value="Cyt_P450_E_grp-I"/>
</dbReference>
<comment type="cofactor">
    <cofactor evidence="4">
        <name>heme</name>
        <dbReference type="ChEBI" id="CHEBI:30413"/>
    </cofactor>
</comment>
<protein>
    <recommendedName>
        <fullName evidence="7">Cytochrome P450</fullName>
    </recommendedName>
</protein>
<keyword evidence="3 4" id="KW-0408">Iron</keyword>
<feature type="binding site" description="axial binding residue" evidence="4">
    <location>
        <position position="457"/>
    </location>
    <ligand>
        <name>heme</name>
        <dbReference type="ChEBI" id="CHEBI:30413"/>
    </ligand>
    <ligandPart>
        <name>Fe</name>
        <dbReference type="ChEBI" id="CHEBI:18248"/>
    </ligandPart>
</feature>
<evidence type="ECO:0008006" key="7">
    <source>
        <dbReference type="Google" id="ProtNLM"/>
    </source>
</evidence>
<dbReference type="AlphaFoldDB" id="E9EFR0"/>
<evidence type="ECO:0000256" key="3">
    <source>
        <dbReference type="ARBA" id="ARBA00023004"/>
    </source>
</evidence>
<dbReference type="PANTHER" id="PTHR24305">
    <property type="entry name" value="CYTOCHROME P450"/>
    <property type="match status" value="1"/>
</dbReference>
<organism evidence="6">
    <name type="scientific">Metarhizium acridum (strain CQMa 102)</name>
    <dbReference type="NCBI Taxonomy" id="655827"/>
    <lineage>
        <taxon>Eukaryota</taxon>
        <taxon>Fungi</taxon>
        <taxon>Dikarya</taxon>
        <taxon>Ascomycota</taxon>
        <taxon>Pezizomycotina</taxon>
        <taxon>Sordariomycetes</taxon>
        <taxon>Hypocreomycetidae</taxon>
        <taxon>Hypocreales</taxon>
        <taxon>Clavicipitaceae</taxon>
        <taxon>Metarhizium</taxon>
    </lineage>
</organism>
<dbReference type="GO" id="GO:0016705">
    <property type="term" value="F:oxidoreductase activity, acting on paired donors, with incorporation or reduction of molecular oxygen"/>
    <property type="evidence" value="ECO:0007669"/>
    <property type="project" value="InterPro"/>
</dbReference>
<proteinExistence type="predicted"/>
<keyword evidence="6" id="KW-1185">Reference proteome</keyword>
<dbReference type="InterPro" id="IPR050121">
    <property type="entry name" value="Cytochrome_P450_monoxygenase"/>
</dbReference>
<reference evidence="5 6" key="1">
    <citation type="journal article" date="2011" name="PLoS Genet.">
        <title>Genome sequencing and comparative transcriptomics of the model entomopathogenic fungi Metarhizium anisopliae and M. acridum.</title>
        <authorList>
            <person name="Gao Q."/>
            <person name="Jin K."/>
            <person name="Ying S.H."/>
            <person name="Zhang Y."/>
            <person name="Xiao G."/>
            <person name="Shang Y."/>
            <person name="Duan Z."/>
            <person name="Hu X."/>
            <person name="Xie X.Q."/>
            <person name="Zhou G."/>
            <person name="Peng G."/>
            <person name="Luo Z."/>
            <person name="Huang W."/>
            <person name="Wang B."/>
            <person name="Fang W."/>
            <person name="Wang S."/>
            <person name="Zhong Y."/>
            <person name="Ma L.J."/>
            <person name="St Leger R.J."/>
            <person name="Zhao G.P."/>
            <person name="Pei Y."/>
            <person name="Feng M.G."/>
            <person name="Xia Y."/>
            <person name="Wang C."/>
        </authorList>
    </citation>
    <scope>NUCLEOTIDE SEQUENCE [LARGE SCALE GENOMIC DNA]</scope>
    <source>
        <strain evidence="5 6">CQMa 102</strain>
    </source>
</reference>
<dbReference type="PANTHER" id="PTHR24305:SF222">
    <property type="entry name" value="CYTOCHROME P450 MONOOXYGENASE STCS"/>
    <property type="match status" value="1"/>
</dbReference>
<dbReference type="OMA" id="DVWIPER"/>
<dbReference type="PRINTS" id="PR00385">
    <property type="entry name" value="P450"/>
</dbReference>
<dbReference type="InParanoid" id="E9EFR0"/>
<keyword evidence="1 4" id="KW-0349">Heme</keyword>
<dbReference type="GO" id="GO:0005506">
    <property type="term" value="F:iron ion binding"/>
    <property type="evidence" value="ECO:0007669"/>
    <property type="project" value="InterPro"/>
</dbReference>
<evidence type="ECO:0000313" key="5">
    <source>
        <dbReference type="EMBL" id="EFY85248.1"/>
    </source>
</evidence>
<evidence type="ECO:0000256" key="1">
    <source>
        <dbReference type="ARBA" id="ARBA00022617"/>
    </source>
</evidence>
<dbReference type="InterPro" id="IPR001128">
    <property type="entry name" value="Cyt_P450"/>
</dbReference>
<evidence type="ECO:0000256" key="4">
    <source>
        <dbReference type="PIRSR" id="PIRSR602401-1"/>
    </source>
</evidence>
<keyword evidence="2 4" id="KW-0479">Metal-binding</keyword>
<dbReference type="Pfam" id="PF00067">
    <property type="entry name" value="p450"/>
    <property type="match status" value="1"/>
</dbReference>
<dbReference type="Proteomes" id="UP000002499">
    <property type="component" value="Unassembled WGS sequence"/>
</dbReference>
<dbReference type="InterPro" id="IPR036396">
    <property type="entry name" value="Cyt_P450_sf"/>
</dbReference>
<sequence length="516" mass="57826">MLAPLLVAAGALLAAHLLRKLFVKRFEQYSGFPQHPSSLLLGHLQVVDEFVRKQPPKAHADMAFAAMHEALGRPPVMFVDLRPASSPMLVIGSYDVAEQIVKPSHRWPYTPPKVPEIWKRLEYLTGPRSIISAKGDEWRAIRKRFNPGFATPNLMNLLPSILDKVSLFVERLDSLASAGVEFPLQSYATDLTFDIIGRVALDLDMDAQKKEPTEFMRVFRDLIETFSGEHLDLPWWCTPRVEWKRYRLHRWVRESLREIVRHRHAAGGQGENNYSILAMSLQGVDSLSPDMVDLTCDQLTSFLFAGHDTTSTLMSWAFYELSRTPHALRAVRAELDDLFGPDPDPAAVRATLLAPGGKELLHRMSYTTAVIKETLRLWPPGATSRMTEPGDGFTVQTPTGELCVDGLMIYQVHSIIQRDPEAFGDTANHFVPERWLHDSDKIPTGAWRPFERGPRSCIGQELATIEARVVMALAARRFDFTKVGRGALALDDAGAPEMGSHGQYNVASAMYMVGIF</sequence>
<dbReference type="OrthoDB" id="10029320at2759"/>
<dbReference type="Gene3D" id="1.10.630.10">
    <property type="entry name" value="Cytochrome P450"/>
    <property type="match status" value="1"/>
</dbReference>
<dbReference type="GO" id="GO:0020037">
    <property type="term" value="F:heme binding"/>
    <property type="evidence" value="ECO:0007669"/>
    <property type="project" value="InterPro"/>
</dbReference>
<accession>E9EFR0</accession>
<dbReference type="PRINTS" id="PR00463">
    <property type="entry name" value="EP450I"/>
</dbReference>
<dbReference type="GO" id="GO:0004497">
    <property type="term" value="F:monooxygenase activity"/>
    <property type="evidence" value="ECO:0007669"/>
    <property type="project" value="InterPro"/>
</dbReference>
<dbReference type="EMBL" id="GL698584">
    <property type="protein sequence ID" value="EFY85248.1"/>
    <property type="molecule type" value="Genomic_DNA"/>
</dbReference>